<dbReference type="STRING" id="3916.A0A1S3W220"/>
<dbReference type="KEGG" id="vra:106780746"/>
<name>A0A1S3W220_VIGRR</name>
<organism evidence="2 3">
    <name type="scientific">Vigna radiata var. radiata</name>
    <name type="common">Mung bean</name>
    <name type="synonym">Phaseolus aureus</name>
    <dbReference type="NCBI Taxonomy" id="3916"/>
    <lineage>
        <taxon>Eukaryota</taxon>
        <taxon>Viridiplantae</taxon>
        <taxon>Streptophyta</taxon>
        <taxon>Embryophyta</taxon>
        <taxon>Tracheophyta</taxon>
        <taxon>Spermatophyta</taxon>
        <taxon>Magnoliopsida</taxon>
        <taxon>eudicotyledons</taxon>
        <taxon>Gunneridae</taxon>
        <taxon>Pentapetalae</taxon>
        <taxon>rosids</taxon>
        <taxon>fabids</taxon>
        <taxon>Fabales</taxon>
        <taxon>Fabaceae</taxon>
        <taxon>Papilionoideae</taxon>
        <taxon>50 kb inversion clade</taxon>
        <taxon>NPAAA clade</taxon>
        <taxon>indigoferoid/millettioid clade</taxon>
        <taxon>Phaseoleae</taxon>
        <taxon>Vigna</taxon>
    </lineage>
</organism>
<dbReference type="AlphaFoldDB" id="A0A1S3W220"/>
<dbReference type="OrthoDB" id="5376140at2759"/>
<dbReference type="PANTHER" id="PTHR33480:SF1">
    <property type="entry name" value="TYR RECOMBINASE DOMAIN-CONTAINING PROTEIN"/>
    <property type="match status" value="1"/>
</dbReference>
<dbReference type="GeneID" id="106780746"/>
<evidence type="ECO:0000256" key="1">
    <source>
        <dbReference type="SAM" id="MobiDB-lite"/>
    </source>
</evidence>
<protein>
    <submittedName>
        <fullName evidence="3">Uncharacterized protein LOC106780746</fullName>
    </submittedName>
</protein>
<dbReference type="Proteomes" id="UP000087766">
    <property type="component" value="Unplaced"/>
</dbReference>
<keyword evidence="2" id="KW-1185">Reference proteome</keyword>
<evidence type="ECO:0000313" key="3">
    <source>
        <dbReference type="RefSeq" id="XP_014524542.1"/>
    </source>
</evidence>
<dbReference type="PANTHER" id="PTHR33480">
    <property type="entry name" value="SET DOMAIN-CONTAINING PROTEIN-RELATED"/>
    <property type="match status" value="1"/>
</dbReference>
<sequence length="578" mass="65583">HQHEHEEDADVPEAHGTPPRPSAGTSQGSGDGAPSLPPDSPPLHVNPSTTQSRRRDCCPYCSVPVTNFLRHLRRKHMGEPAVRRLFAIAYPDDPKRQRRERAIIGETIRSRGNFEHNVSLRSTDADFFPARRGADSVGARSMPNFKVCENCRRWYRRRTFRRHVSRCLRLQPERREDELPTMERRPSQAGSTRQVPRGLVVHAGHVNSARRLEETLAPHLRPGPVTEAGLRDHVIVGMVDRFYEGHRQPHHRPAVSRRLRDAAALLLACRRADPGIRTMSDCLRPGAFPTVLEAARQMSGYDVDSGDVRVVGMPARLRCVLRECLSFRHAEVLQSRHVSEAERERVRTETGDYQILLSASWRDLLMTNARRAQAVRRIDNPPPLPDEEDVAAVLAAARNEEEVYSYALRLQPSVCDFDRLCRALIASLTVFNRRRAGEVARARLAQFRNRPDPDDIPPEALERLPHAERESIQRYRVFYVHGKRGRRVPVLLTARNVESIELLVRCRYTLGIVTEPSDGELLFPRNGQPGVPYDAARILRDLRSRLPLIRPTALTTLQLRQQLGTLTSIVGSEALTQQ</sequence>
<feature type="non-terminal residue" evidence="3">
    <location>
        <position position="1"/>
    </location>
</feature>
<evidence type="ECO:0000313" key="2">
    <source>
        <dbReference type="Proteomes" id="UP000087766"/>
    </source>
</evidence>
<reference evidence="3" key="1">
    <citation type="submission" date="2025-08" db="UniProtKB">
        <authorList>
            <consortium name="RefSeq"/>
        </authorList>
    </citation>
    <scope>IDENTIFICATION</scope>
    <source>
        <tissue evidence="3">Leaf</tissue>
    </source>
</reference>
<feature type="non-terminal residue" evidence="3">
    <location>
        <position position="578"/>
    </location>
</feature>
<feature type="region of interest" description="Disordered" evidence="1">
    <location>
        <begin position="1"/>
        <end position="56"/>
    </location>
</feature>
<gene>
    <name evidence="3" type="primary">LOC106780746</name>
</gene>
<proteinExistence type="predicted"/>
<accession>A0A1S3W220</accession>
<dbReference type="RefSeq" id="XP_014524542.1">
    <property type="nucleotide sequence ID" value="XM_014669056.1"/>
</dbReference>